<organism evidence="4 5">
    <name type="scientific">Varibaculum cambriense</name>
    <dbReference type="NCBI Taxonomy" id="184870"/>
    <lineage>
        <taxon>Bacteria</taxon>
        <taxon>Bacillati</taxon>
        <taxon>Actinomycetota</taxon>
        <taxon>Actinomycetes</taxon>
        <taxon>Actinomycetales</taxon>
        <taxon>Actinomycetaceae</taxon>
        <taxon>Varibaculum</taxon>
    </lineage>
</organism>
<dbReference type="Pfam" id="PF02661">
    <property type="entry name" value="Fic"/>
    <property type="match status" value="1"/>
</dbReference>
<gene>
    <name evidence="4" type="ORF">L0M99_00230</name>
</gene>
<protein>
    <submittedName>
        <fullName evidence="4">Fic family protein</fullName>
    </submittedName>
</protein>
<proteinExistence type="predicted"/>
<dbReference type="Gene3D" id="1.10.3290.10">
    <property type="entry name" value="Fido-like domain"/>
    <property type="match status" value="1"/>
</dbReference>
<keyword evidence="2" id="KW-0067">ATP-binding</keyword>
<dbReference type="PROSITE" id="PS51459">
    <property type="entry name" value="FIDO"/>
    <property type="match status" value="1"/>
</dbReference>
<dbReference type="PANTHER" id="PTHR13504">
    <property type="entry name" value="FIDO DOMAIN-CONTAINING PROTEIN DDB_G0283145"/>
    <property type="match status" value="1"/>
</dbReference>
<evidence type="ECO:0000259" key="3">
    <source>
        <dbReference type="PROSITE" id="PS51459"/>
    </source>
</evidence>
<dbReference type="RefSeq" id="WP_238127362.1">
    <property type="nucleotide sequence ID" value="NZ_JAKNHJ010000001.1"/>
</dbReference>
<dbReference type="PANTHER" id="PTHR13504:SF38">
    <property type="entry name" value="FIDO DOMAIN-CONTAINING PROTEIN"/>
    <property type="match status" value="1"/>
</dbReference>
<dbReference type="InterPro" id="IPR036597">
    <property type="entry name" value="Fido-like_dom_sf"/>
</dbReference>
<name>A0AAJ1BBJ4_9ACTO</name>
<dbReference type="InterPro" id="IPR040198">
    <property type="entry name" value="Fido_containing"/>
</dbReference>
<feature type="binding site" evidence="2">
    <location>
        <begin position="239"/>
        <end position="246"/>
    </location>
    <ligand>
        <name>ATP</name>
        <dbReference type="ChEBI" id="CHEBI:30616"/>
    </ligand>
</feature>
<feature type="domain" description="Fido" evidence="3">
    <location>
        <begin position="154"/>
        <end position="305"/>
    </location>
</feature>
<dbReference type="Proteomes" id="UP001200537">
    <property type="component" value="Unassembled WGS sequence"/>
</dbReference>
<keyword evidence="2" id="KW-0547">Nucleotide-binding</keyword>
<comment type="caution">
    <text evidence="4">The sequence shown here is derived from an EMBL/GenBank/DDBJ whole genome shotgun (WGS) entry which is preliminary data.</text>
</comment>
<dbReference type="AlphaFoldDB" id="A0AAJ1BBJ4"/>
<evidence type="ECO:0000256" key="1">
    <source>
        <dbReference type="PIRSR" id="PIRSR640198-1"/>
    </source>
</evidence>
<dbReference type="EMBL" id="JAKNHJ010000001">
    <property type="protein sequence ID" value="MCG4616922.1"/>
    <property type="molecule type" value="Genomic_DNA"/>
</dbReference>
<evidence type="ECO:0000313" key="4">
    <source>
        <dbReference type="EMBL" id="MCG4616922.1"/>
    </source>
</evidence>
<evidence type="ECO:0000313" key="5">
    <source>
        <dbReference type="Proteomes" id="UP001200537"/>
    </source>
</evidence>
<sequence>MTAAPLQWWRKTKSRGGEHMGHYEKRHWEANSSAFSREGRRSGDYRSYVPDLLAENIVITEENSAAAALLERKILAFSPLISQLGMESLARLILRGEAIASSNIEGLQVAPRELARAELKEKSGTDPRSTAGDVIRNIQILEDATSKLANAETVSLADIVDLQEKLIHEETWQGIRSGQNWLGGSSYHPLAASYIPPSPEHLDVLLNDLVKYLNGAEHGPLLQAALVHAQFESIHPFPDGNGRIGRALIHIVLTRRGLTQGATLPLSLALATRTDLYEDALSSYRHLASPRSDQAISAVNRWIKVFLDACQIALTISESLKNQVEQLQADWKARLDAWYLREHHRALRIDAAANRLREQLPNLPMFTIASAAQALKVSRPAIENAAKDLVAAGIVAPLSIGRGQRGWWQPDLFDLISGSERRLASTQWDTLASAPRRAVPNALTARALTHAQRVIAGKDPEDGAAS</sequence>
<reference evidence="4" key="1">
    <citation type="submission" date="2022-01" db="EMBL/GenBank/DDBJ databases">
        <title>Collection of gut derived symbiotic bacterial strains cultured from healthy donors.</title>
        <authorList>
            <person name="Lin H."/>
            <person name="Kohout C."/>
            <person name="Waligurski E."/>
            <person name="Pamer E.G."/>
        </authorList>
    </citation>
    <scope>NUCLEOTIDE SEQUENCE</scope>
    <source>
        <strain evidence="4">DFI.7.46</strain>
    </source>
</reference>
<dbReference type="GO" id="GO:0005524">
    <property type="term" value="F:ATP binding"/>
    <property type="evidence" value="ECO:0007669"/>
    <property type="project" value="UniProtKB-KW"/>
</dbReference>
<dbReference type="SUPFAM" id="SSF140931">
    <property type="entry name" value="Fic-like"/>
    <property type="match status" value="1"/>
</dbReference>
<accession>A0AAJ1BBJ4</accession>
<evidence type="ECO:0000256" key="2">
    <source>
        <dbReference type="PIRSR" id="PIRSR640198-2"/>
    </source>
</evidence>
<dbReference type="InterPro" id="IPR025758">
    <property type="entry name" value="Fic/DOC_N"/>
</dbReference>
<feature type="active site" evidence="1">
    <location>
        <position position="235"/>
    </location>
</feature>
<dbReference type="Pfam" id="PF13784">
    <property type="entry name" value="Fic_N"/>
    <property type="match status" value="1"/>
</dbReference>
<dbReference type="InterPro" id="IPR003812">
    <property type="entry name" value="Fido"/>
</dbReference>